<dbReference type="SUPFAM" id="SSF52540">
    <property type="entry name" value="P-loop containing nucleoside triphosphate hydrolases"/>
    <property type="match status" value="1"/>
</dbReference>
<gene>
    <name evidence="6" type="ORF">QUV96_05060</name>
</gene>
<feature type="domain" description="Helicase C-terminal" evidence="5">
    <location>
        <begin position="248"/>
        <end position="394"/>
    </location>
</feature>
<keyword evidence="6" id="KW-0347">Helicase</keyword>
<dbReference type="PROSITE" id="PS51194">
    <property type="entry name" value="HELICASE_CTER"/>
    <property type="match status" value="1"/>
</dbReference>
<evidence type="ECO:0000259" key="4">
    <source>
        <dbReference type="PROSITE" id="PS51192"/>
    </source>
</evidence>
<feature type="domain" description="Helicase ATP-binding" evidence="4">
    <location>
        <begin position="74"/>
        <end position="223"/>
    </location>
</feature>
<dbReference type="PANTHER" id="PTHR30580:SF1">
    <property type="entry name" value="COMF OPERON PROTEIN 1"/>
    <property type="match status" value="1"/>
</dbReference>
<evidence type="ECO:0000313" key="7">
    <source>
        <dbReference type="Proteomes" id="UP001529340"/>
    </source>
</evidence>
<reference evidence="7" key="1">
    <citation type="submission" date="2023-06" db="EMBL/GenBank/DDBJ databases">
        <title>Identification and characterization of horizontal gene transfer across gut microbiota members of farm animals based on homology search.</title>
        <authorList>
            <person name="Zeman M."/>
            <person name="Kubasova T."/>
            <person name="Jahodarova E."/>
            <person name="Nykrynova M."/>
            <person name="Rychlik I."/>
        </authorList>
    </citation>
    <scope>NUCLEOTIDE SEQUENCE [LARGE SCALE GENOMIC DNA]</scope>
    <source>
        <strain evidence="7">ET39</strain>
    </source>
</reference>
<name>A0ABT7UBK0_9FIRM</name>
<keyword evidence="3" id="KW-0238">DNA-binding</keyword>
<dbReference type="Gene3D" id="3.40.50.300">
    <property type="entry name" value="P-loop containing nucleotide triphosphate hydrolases"/>
    <property type="match status" value="2"/>
</dbReference>
<dbReference type="Pfam" id="PF00271">
    <property type="entry name" value="Helicase_C"/>
    <property type="match status" value="1"/>
</dbReference>
<dbReference type="SMART" id="SM00490">
    <property type="entry name" value="HELICc"/>
    <property type="match status" value="1"/>
</dbReference>
<evidence type="ECO:0000313" key="6">
    <source>
        <dbReference type="EMBL" id="MDM8157004.1"/>
    </source>
</evidence>
<dbReference type="InterPro" id="IPR014001">
    <property type="entry name" value="Helicase_ATP-bd"/>
</dbReference>
<dbReference type="InterPro" id="IPR027417">
    <property type="entry name" value="P-loop_NTPase"/>
</dbReference>
<reference evidence="6 7" key="2">
    <citation type="submission" date="2023-06" db="EMBL/GenBank/DDBJ databases">
        <title>Identification and characterization of horizontal gene transfer across gut microbiota members of farm animals based on homology search.</title>
        <authorList>
            <person name="Schwarzerova J."/>
            <person name="Nykrynova M."/>
            <person name="Jureckova K."/>
            <person name="Cejkova D."/>
            <person name="Rychlik I."/>
        </authorList>
    </citation>
    <scope>NUCLEOTIDE SEQUENCE [LARGE SCALE GENOMIC DNA]</scope>
    <source>
        <strain evidence="6 7">ET39</strain>
    </source>
</reference>
<organism evidence="6 7">
    <name type="scientific">Amedibacillus dolichus</name>
    <dbReference type="NCBI Taxonomy" id="31971"/>
    <lineage>
        <taxon>Bacteria</taxon>
        <taxon>Bacillati</taxon>
        <taxon>Bacillota</taxon>
        <taxon>Erysipelotrichia</taxon>
        <taxon>Erysipelotrichales</taxon>
        <taxon>Erysipelotrichaceae</taxon>
        <taxon>Amedibacillus</taxon>
    </lineage>
</organism>
<keyword evidence="7" id="KW-1185">Reference proteome</keyword>
<reference evidence="6 7" key="3">
    <citation type="submission" date="2023-06" db="EMBL/GenBank/DDBJ databases">
        <authorList>
            <person name="Zeman M."/>
            <person name="Kubasova T."/>
            <person name="Jahodarova E."/>
            <person name="Nykrynova M."/>
            <person name="Rychlik I."/>
        </authorList>
    </citation>
    <scope>NUCLEOTIDE SEQUENCE [LARGE SCALE GENOMIC DNA]</scope>
    <source>
        <strain evidence="6 7">ET39</strain>
    </source>
</reference>
<dbReference type="Pfam" id="PF06827">
    <property type="entry name" value="zf-FPG_IleRS"/>
    <property type="match status" value="1"/>
</dbReference>
<dbReference type="PANTHER" id="PTHR30580">
    <property type="entry name" value="PRIMOSOMAL PROTEIN N"/>
    <property type="match status" value="1"/>
</dbReference>
<dbReference type="SMART" id="SM00487">
    <property type="entry name" value="DEXDc"/>
    <property type="match status" value="1"/>
</dbReference>
<comment type="caution">
    <text evidence="6">The sequence shown here is derived from an EMBL/GenBank/DDBJ whole genome shotgun (WGS) entry which is preliminary data.</text>
</comment>
<dbReference type="EMBL" id="JAUDCG010000016">
    <property type="protein sequence ID" value="MDM8157004.1"/>
    <property type="molecule type" value="Genomic_DNA"/>
</dbReference>
<accession>A0ABT7UBK0</accession>
<dbReference type="Proteomes" id="UP001529340">
    <property type="component" value="Unassembled WGS sequence"/>
</dbReference>
<evidence type="ECO:0000259" key="5">
    <source>
        <dbReference type="PROSITE" id="PS51194"/>
    </source>
</evidence>
<proteinExistence type="predicted"/>
<protein>
    <submittedName>
        <fullName evidence="6">Helicase-related protein</fullName>
    </submittedName>
</protein>
<dbReference type="GO" id="GO:0004386">
    <property type="term" value="F:helicase activity"/>
    <property type="evidence" value="ECO:0007669"/>
    <property type="project" value="UniProtKB-KW"/>
</dbReference>
<evidence type="ECO:0000256" key="2">
    <source>
        <dbReference type="ARBA" id="ARBA00022840"/>
    </source>
</evidence>
<evidence type="ECO:0000256" key="1">
    <source>
        <dbReference type="ARBA" id="ARBA00022741"/>
    </source>
</evidence>
<dbReference type="InterPro" id="IPR011545">
    <property type="entry name" value="DEAD/DEAH_box_helicase_dom"/>
</dbReference>
<keyword evidence="6" id="KW-0378">Hydrolase</keyword>
<keyword evidence="2" id="KW-0067">ATP-binding</keyword>
<dbReference type="InterPro" id="IPR010663">
    <property type="entry name" value="Znf_FPG/IleRS"/>
</dbReference>
<evidence type="ECO:0000256" key="3">
    <source>
        <dbReference type="ARBA" id="ARBA00023125"/>
    </source>
</evidence>
<sequence length="394" mass="45261">MRQKMRCPRCGNEDRDLFFHDRGSWYCRRCIAFGRIDVNERLCTPKWERRKIVCAYHLPYALTDLQQQVVTEVCGYLEEGEDVLIYAATGAGKTELTMEAICRYLNRGKRVGFAIARRQVVLEIAQRLQEAFAQLKVCAVCEGHTSDLWGDLIVCTMHQLYRYHGCFDLLIMDEVDAFPYRGNALLKTIAMNACVGQLLYLTATPDAEMLEQVRNGELKQVTLFERPHRHPLVIPEVWRTPAWLLHIGLLQFLVQNHRAQKQTLVFVPTIRMAQGMGFCYRLCFSCASLSSKSTDRDALLERFRKKELEVLFATTVLERGITIPDVQVAVFHSEHPVFTAASLIQMIGRAGRKKEHPDGRGRLLCTYVTKEQSACLRELEAMNESLRRRLGGKR</sequence>
<keyword evidence="1" id="KW-0547">Nucleotide-binding</keyword>
<dbReference type="RefSeq" id="WP_289607467.1">
    <property type="nucleotide sequence ID" value="NZ_JAUDCG010000016.1"/>
</dbReference>
<dbReference type="InterPro" id="IPR001650">
    <property type="entry name" value="Helicase_C-like"/>
</dbReference>
<dbReference type="PROSITE" id="PS51192">
    <property type="entry name" value="HELICASE_ATP_BIND_1"/>
    <property type="match status" value="1"/>
</dbReference>
<dbReference type="Pfam" id="PF00270">
    <property type="entry name" value="DEAD"/>
    <property type="match status" value="1"/>
</dbReference>